<organism evidence="3 4">
    <name type="scientific">Gordonibacter urolithinfaciens</name>
    <dbReference type="NCBI Taxonomy" id="1335613"/>
    <lineage>
        <taxon>Bacteria</taxon>
        <taxon>Bacillati</taxon>
        <taxon>Actinomycetota</taxon>
        <taxon>Coriobacteriia</taxon>
        <taxon>Eggerthellales</taxon>
        <taxon>Eggerthellaceae</taxon>
        <taxon>Gordonibacter</taxon>
    </lineage>
</organism>
<reference evidence="3" key="2">
    <citation type="journal article" date="2019" name="Int. J. Syst. Evol. Microbiol.">
        <title>Gordonibacter faecihominis is a later heterotypic synonym of Gordonibacter urolithinfaciens.</title>
        <authorList>
            <person name="Danylec N."/>
            <person name="Stoll D.A."/>
            <person name="Huch M."/>
        </authorList>
    </citation>
    <scope>NUCLEOTIDE SEQUENCE</scope>
    <source>
        <strain evidence="3">DSM 27213</strain>
    </source>
</reference>
<reference evidence="2 5" key="4">
    <citation type="journal article" date="2019" name="Nat. Med.">
        <title>A library of human gut bacterial isolates paired with longitudinal multiomics data enables mechanistic microbiome research.</title>
        <authorList>
            <person name="Poyet M."/>
            <person name="Groussin M."/>
            <person name="Gibbons S.M."/>
            <person name="Avila-Pacheco J."/>
            <person name="Jiang X."/>
            <person name="Kearney S.M."/>
            <person name="Perrotta A.R."/>
            <person name="Berdy B."/>
            <person name="Zhao S."/>
            <person name="Lieberman T.D."/>
            <person name="Swanson P.K."/>
            <person name="Smith M."/>
            <person name="Roesemann S."/>
            <person name="Alexander J.E."/>
            <person name="Rich S.A."/>
            <person name="Livny J."/>
            <person name="Vlamakis H."/>
            <person name="Clish C."/>
            <person name="Bullock K."/>
            <person name="Deik A."/>
            <person name="Scott J."/>
            <person name="Pierce K.A."/>
            <person name="Xavier R.J."/>
            <person name="Alm E.J."/>
        </authorList>
    </citation>
    <scope>NUCLEOTIDE SEQUENCE [LARGE SCALE GENOMIC DNA]</scope>
    <source>
        <strain evidence="2 5">BIOML-A1</strain>
    </source>
</reference>
<dbReference type="RefSeq" id="WP_096226960.1">
    <property type="nucleotide sequence ID" value="NZ_CP168029.1"/>
</dbReference>
<dbReference type="EMBL" id="QIBW01000008">
    <property type="protein sequence ID" value="ROT89730.1"/>
    <property type="molecule type" value="Genomic_DNA"/>
</dbReference>
<dbReference type="Proteomes" id="UP000285258">
    <property type="component" value="Unassembled WGS sequence"/>
</dbReference>
<reference evidence="4" key="1">
    <citation type="submission" date="2018-05" db="EMBL/GenBank/DDBJ databases">
        <title>Genome Sequencing of selected type strains of the family Eggerthellaceae.</title>
        <authorList>
            <person name="Danylec N."/>
            <person name="Stoll D.A."/>
            <person name="Doetsch A."/>
            <person name="Huch M."/>
        </authorList>
    </citation>
    <scope>NUCLEOTIDE SEQUENCE [LARGE SCALE GENOMIC DNA]</scope>
    <source>
        <strain evidence="4">DSM 27213</strain>
    </source>
</reference>
<proteinExistence type="predicted"/>
<evidence type="ECO:0000313" key="5">
    <source>
        <dbReference type="Proteomes" id="UP000462865"/>
    </source>
</evidence>
<gene>
    <name evidence="3" type="ORF">DMP12_08275</name>
    <name evidence="2" type="ORF">GKG38_05435</name>
</gene>
<keyword evidence="1" id="KW-0812">Transmembrane</keyword>
<sequence>MDKVKGWALAFAVGGLYAVIGQIIWNIFAGALGADFPYLGPLTLLGMGAVALVLYLPGIQQRIGAVSGFGSILPFNGFAGGVAGAYERAVAETGQPGKGVAASVKLVLLVIGVGGLVDAIVGALAFLVA</sequence>
<evidence type="ECO:0000313" key="3">
    <source>
        <dbReference type="EMBL" id="ROT89730.1"/>
    </source>
</evidence>
<evidence type="ECO:0000256" key="1">
    <source>
        <dbReference type="SAM" id="Phobius"/>
    </source>
</evidence>
<accession>A0A423UK05</accession>
<feature type="transmembrane region" description="Helical" evidence="1">
    <location>
        <begin position="7"/>
        <end position="32"/>
    </location>
</feature>
<comment type="caution">
    <text evidence="3">The sequence shown here is derived from an EMBL/GenBank/DDBJ whole genome shotgun (WGS) entry which is preliminary data.</text>
</comment>
<evidence type="ECO:0000313" key="2">
    <source>
        <dbReference type="EMBL" id="MSA94508.1"/>
    </source>
</evidence>
<name>A0A423UK05_9ACTN</name>
<reference evidence="3" key="3">
    <citation type="journal article" date="2019" name="Microbiol. Resour. Announc.">
        <title>Draft Genome Sequences of Type Strains of Gordonibacter faecihominis, Paraeggerthella hongkongensis, Parvibacter caecicola,Slackia equolifaciens, Slackia faecicanis, and Slackia isoflavoniconvertens.</title>
        <authorList>
            <person name="Danylec N."/>
            <person name="Stoll D.A."/>
            <person name="Dotsch A."/>
            <person name="Huch M."/>
        </authorList>
    </citation>
    <scope>NUCLEOTIDE SEQUENCE</scope>
    <source>
        <strain evidence="3">DSM 27213</strain>
    </source>
</reference>
<feature type="transmembrane region" description="Helical" evidence="1">
    <location>
        <begin position="106"/>
        <end position="128"/>
    </location>
</feature>
<dbReference type="Proteomes" id="UP000462865">
    <property type="component" value="Unassembled WGS sequence"/>
</dbReference>
<dbReference type="Pfam" id="PF03862">
    <property type="entry name" value="SpoVAC_SpoVAEB"/>
    <property type="match status" value="1"/>
</dbReference>
<evidence type="ECO:0000313" key="4">
    <source>
        <dbReference type="Proteomes" id="UP000285258"/>
    </source>
</evidence>
<keyword evidence="1" id="KW-0472">Membrane</keyword>
<protein>
    <submittedName>
        <fullName evidence="3">SpoVA/SpoVAEb family sporulation membrane protein</fullName>
    </submittedName>
</protein>
<dbReference type="EMBL" id="WKZA01000016">
    <property type="protein sequence ID" value="MSA94508.1"/>
    <property type="molecule type" value="Genomic_DNA"/>
</dbReference>
<feature type="transmembrane region" description="Helical" evidence="1">
    <location>
        <begin position="38"/>
        <end position="56"/>
    </location>
</feature>
<dbReference type="InterPro" id="IPR005562">
    <property type="entry name" value="SpoVA"/>
</dbReference>
<keyword evidence="1" id="KW-1133">Transmembrane helix</keyword>
<feature type="transmembrane region" description="Helical" evidence="1">
    <location>
        <begin position="63"/>
        <end position="86"/>
    </location>
</feature>
<dbReference type="AlphaFoldDB" id="A0A423UK05"/>